<dbReference type="InterPro" id="IPR050204">
    <property type="entry name" value="AraC_XylS_family_regulators"/>
</dbReference>
<organism evidence="5 6">
    <name type="scientific">Achromobacter pulmonis</name>
    <dbReference type="NCBI Taxonomy" id="1389932"/>
    <lineage>
        <taxon>Bacteria</taxon>
        <taxon>Pseudomonadati</taxon>
        <taxon>Pseudomonadota</taxon>
        <taxon>Betaproteobacteria</taxon>
        <taxon>Burkholderiales</taxon>
        <taxon>Alcaligenaceae</taxon>
        <taxon>Achromobacter</taxon>
    </lineage>
</organism>
<evidence type="ECO:0000256" key="3">
    <source>
        <dbReference type="ARBA" id="ARBA00023163"/>
    </source>
</evidence>
<dbReference type="PROSITE" id="PS01124">
    <property type="entry name" value="HTH_ARAC_FAMILY_2"/>
    <property type="match status" value="1"/>
</dbReference>
<evidence type="ECO:0000256" key="2">
    <source>
        <dbReference type="ARBA" id="ARBA00023125"/>
    </source>
</evidence>
<keyword evidence="1" id="KW-0805">Transcription regulation</keyword>
<keyword evidence="3" id="KW-0804">Transcription</keyword>
<keyword evidence="6" id="KW-1185">Reference proteome</keyword>
<dbReference type="RefSeq" id="WP_244957763.1">
    <property type="nucleotide sequence ID" value="NZ_CADIKZ010000001.1"/>
</dbReference>
<sequence>MVVGPTPDPATPAVAGMTGSYHETSPAALLRPHFLCAWRSELAPGQPADVAVLPDGCADILWTDGRLSVVGPDVVAARPQLAPGARVLGLRFQPGAARGWLGVPLSELVGRRVELGALWGDGRAGRIARRVREAATPEAQMLALQQALAGEAPRHASPAPRAAALFHWLAAAPQPGGRGLEDRLEMSERSLRRLSHDHFGYGPKMLERILRLQRFIALLRGPADIPLAMLAADAGYADQAHLSREVRALCGMTPSALRGQAQG</sequence>
<dbReference type="Pfam" id="PF20240">
    <property type="entry name" value="DUF6597"/>
    <property type="match status" value="1"/>
</dbReference>
<evidence type="ECO:0000313" key="5">
    <source>
        <dbReference type="EMBL" id="CAB3822217.1"/>
    </source>
</evidence>
<dbReference type="AlphaFoldDB" id="A0A6S7DMZ5"/>
<evidence type="ECO:0000259" key="4">
    <source>
        <dbReference type="PROSITE" id="PS01124"/>
    </source>
</evidence>
<dbReference type="SMART" id="SM00342">
    <property type="entry name" value="HTH_ARAC"/>
    <property type="match status" value="1"/>
</dbReference>
<accession>A0A6S7DMZ5</accession>
<dbReference type="GO" id="GO:0003700">
    <property type="term" value="F:DNA-binding transcription factor activity"/>
    <property type="evidence" value="ECO:0007669"/>
    <property type="project" value="InterPro"/>
</dbReference>
<evidence type="ECO:0000313" key="6">
    <source>
        <dbReference type="Proteomes" id="UP000494203"/>
    </source>
</evidence>
<name>A0A6S7DMZ5_9BURK</name>
<dbReference type="Pfam" id="PF12833">
    <property type="entry name" value="HTH_18"/>
    <property type="match status" value="1"/>
</dbReference>
<dbReference type="InterPro" id="IPR009057">
    <property type="entry name" value="Homeodomain-like_sf"/>
</dbReference>
<proteinExistence type="predicted"/>
<evidence type="ECO:0000256" key="1">
    <source>
        <dbReference type="ARBA" id="ARBA00023015"/>
    </source>
</evidence>
<dbReference type="PANTHER" id="PTHR46796">
    <property type="entry name" value="HTH-TYPE TRANSCRIPTIONAL ACTIVATOR RHAS-RELATED"/>
    <property type="match status" value="1"/>
</dbReference>
<dbReference type="Gene3D" id="1.10.10.60">
    <property type="entry name" value="Homeodomain-like"/>
    <property type="match status" value="1"/>
</dbReference>
<dbReference type="InterPro" id="IPR018060">
    <property type="entry name" value="HTH_AraC"/>
</dbReference>
<dbReference type="InterPro" id="IPR046532">
    <property type="entry name" value="DUF6597"/>
</dbReference>
<feature type="domain" description="HTH araC/xylS-type" evidence="4">
    <location>
        <begin position="180"/>
        <end position="260"/>
    </location>
</feature>
<reference evidence="5 6" key="1">
    <citation type="submission" date="2020-04" db="EMBL/GenBank/DDBJ databases">
        <authorList>
            <person name="De Canck E."/>
        </authorList>
    </citation>
    <scope>NUCLEOTIDE SEQUENCE [LARGE SCALE GENOMIC DNA]</scope>
    <source>
        <strain evidence="5 6">LMG 26788</strain>
    </source>
</reference>
<dbReference type="SUPFAM" id="SSF46689">
    <property type="entry name" value="Homeodomain-like"/>
    <property type="match status" value="1"/>
</dbReference>
<dbReference type="GO" id="GO:0043565">
    <property type="term" value="F:sequence-specific DNA binding"/>
    <property type="evidence" value="ECO:0007669"/>
    <property type="project" value="InterPro"/>
</dbReference>
<protein>
    <recommendedName>
        <fullName evidence="4">HTH araC/xylS-type domain-containing protein</fullName>
    </recommendedName>
</protein>
<keyword evidence="2" id="KW-0238">DNA-binding</keyword>
<dbReference type="Proteomes" id="UP000494203">
    <property type="component" value="Unassembled WGS sequence"/>
</dbReference>
<gene>
    <name evidence="5" type="ORF">LMG26788_00326</name>
</gene>
<dbReference type="EMBL" id="CADIKZ010000001">
    <property type="protein sequence ID" value="CAB3822217.1"/>
    <property type="molecule type" value="Genomic_DNA"/>
</dbReference>
<dbReference type="PANTHER" id="PTHR46796:SF15">
    <property type="entry name" value="BLL1074 PROTEIN"/>
    <property type="match status" value="1"/>
</dbReference>